<feature type="compositionally biased region" description="Low complexity" evidence="1">
    <location>
        <begin position="308"/>
        <end position="320"/>
    </location>
</feature>
<proteinExistence type="predicted"/>
<feature type="region of interest" description="Disordered" evidence="1">
    <location>
        <begin position="1358"/>
        <end position="1392"/>
    </location>
</feature>
<feature type="region of interest" description="Disordered" evidence="1">
    <location>
        <begin position="657"/>
        <end position="714"/>
    </location>
</feature>
<feature type="compositionally biased region" description="Pro residues" evidence="1">
    <location>
        <begin position="196"/>
        <end position="206"/>
    </location>
</feature>
<dbReference type="OrthoDB" id="249905at2759"/>
<reference evidence="2 3" key="1">
    <citation type="submission" date="2021-02" db="EMBL/GenBank/DDBJ databases">
        <title>Porcisia hertigi Genome sequencing and assembly.</title>
        <authorList>
            <person name="Almutairi H."/>
            <person name="Gatherer D."/>
        </authorList>
    </citation>
    <scope>NUCLEOTIDE SEQUENCE [LARGE SCALE GENOMIC DNA]</scope>
    <source>
        <strain evidence="2 3">C119</strain>
    </source>
</reference>
<evidence type="ECO:0000313" key="3">
    <source>
        <dbReference type="Proteomes" id="UP000674318"/>
    </source>
</evidence>
<feature type="compositionally biased region" description="Basic and acidic residues" evidence="1">
    <location>
        <begin position="610"/>
        <end position="620"/>
    </location>
</feature>
<organism evidence="2 3">
    <name type="scientific">Porcisia hertigi</name>
    <dbReference type="NCBI Taxonomy" id="2761500"/>
    <lineage>
        <taxon>Eukaryota</taxon>
        <taxon>Discoba</taxon>
        <taxon>Euglenozoa</taxon>
        <taxon>Kinetoplastea</taxon>
        <taxon>Metakinetoplastina</taxon>
        <taxon>Trypanosomatida</taxon>
        <taxon>Trypanosomatidae</taxon>
        <taxon>Leishmaniinae</taxon>
        <taxon>Porcisia</taxon>
    </lineage>
</organism>
<feature type="compositionally biased region" description="Polar residues" evidence="1">
    <location>
        <begin position="289"/>
        <end position="307"/>
    </location>
</feature>
<feature type="region of interest" description="Disordered" evidence="1">
    <location>
        <begin position="178"/>
        <end position="218"/>
    </location>
</feature>
<gene>
    <name evidence="2" type="ORF">JKF63_07398</name>
</gene>
<keyword evidence="3" id="KW-1185">Reference proteome</keyword>
<feature type="region of interest" description="Disordered" evidence="1">
    <location>
        <begin position="1011"/>
        <end position="1096"/>
    </location>
</feature>
<feature type="region of interest" description="Disordered" evidence="1">
    <location>
        <begin position="983"/>
        <end position="1002"/>
    </location>
</feature>
<feature type="compositionally biased region" description="Polar residues" evidence="1">
    <location>
        <begin position="513"/>
        <end position="522"/>
    </location>
</feature>
<feature type="compositionally biased region" description="Polar residues" evidence="1">
    <location>
        <begin position="1"/>
        <end position="16"/>
    </location>
</feature>
<feature type="compositionally biased region" description="Low complexity" evidence="1">
    <location>
        <begin position="523"/>
        <end position="534"/>
    </location>
</feature>
<feature type="compositionally biased region" description="Basic and acidic residues" evidence="1">
    <location>
        <begin position="448"/>
        <end position="470"/>
    </location>
</feature>
<feature type="region of interest" description="Disordered" evidence="1">
    <location>
        <begin position="1"/>
        <end position="40"/>
    </location>
</feature>
<dbReference type="GeneID" id="94293414"/>
<feature type="compositionally biased region" description="Basic residues" evidence="1">
    <location>
        <begin position="699"/>
        <end position="710"/>
    </location>
</feature>
<feature type="compositionally biased region" description="Polar residues" evidence="1">
    <location>
        <begin position="476"/>
        <end position="490"/>
    </location>
</feature>
<feature type="compositionally biased region" description="Basic and acidic residues" evidence="1">
    <location>
        <begin position="397"/>
        <end position="413"/>
    </location>
</feature>
<name>A0A836LKU2_9TRYP</name>
<evidence type="ECO:0000313" key="2">
    <source>
        <dbReference type="EMBL" id="KAG5511435.1"/>
    </source>
</evidence>
<feature type="compositionally biased region" description="Polar residues" evidence="1">
    <location>
        <begin position="361"/>
        <end position="374"/>
    </location>
</feature>
<sequence length="1392" mass="146989">MRVMGTSNNGMMTSQPGPLGRGPVTSPYSHPPFTSIQGKKVMMPPGMRLSLGSSGTNPAIGATATVAPPPHAVAPGKKVMMVPPGLGGAASGQLHPSIPSVPPVASVGGGTRDRLPSPQPAKAAAAVTSIPGKKHHKSSIFRRGLNSVVNLLNQGLHAGEEKKDKKGKELVIHEAAVGSGPTGYNKALTPNSRSPAPLPAGQPQPAPLRGRSPTMPGFARQEYVKSGDTAATAGAPMGVQPYPNTAMKNPPSRSSSVGGGTKMFAGAPHPASSRSSSVATISRPGASLASPTQRSSPVPSQQHTQPIPTASLPSPAPAATMNALLVPSSTMLKEAPLPEAGVRPPGHRCRRLGESSEDSDSTLGSDGAQINTATHDAAQHTEESTLPPEPPSPSLSHHVEARDSRVEGYDNDTHNSAGAEISRIPAACPPVRQTAKTAARSTAAVVSRQEEGGEGGQRRPGEVRKKELQSRKLRSAPSTSPPRTQETSPLRPTREAHPVEEPPSPKDDDDTQKPSSVGQNSHSTTSPLSRRASPSPSPHDSTASASAELKTPGLPICSRDNRGGGALPRTRGATPTQLQKRTDKTHHRNSLNVQQNGQAHPRRLQSKIRSRSENARHGGGSEDGSSDGEDTSAHGLRDLTTRDLYRLANLLRDTNANISGASDDHWQRRSSKQRSYHHGNGARDGNAATDSEDSDSWGRQRRQQSNRRSRSTLPVTTIGIPWRYTGTRHSSNVFASPPRVRRPLGYINVGGGCYARVGGSPYTRPRSRPRATSVEVVPLDTTNAYAPFRDAGANGWSPPVSGAWSPKISPLVDDGRHPSVTDLHAKAVLDSQRRTSSMRSGGDKVVTLYHGSQQRQLPGKHGSPIRRHTGGGGSAAGISLDDTVSSAADSQHPYCVSTSVMPPLSQSISPLRHHPTAVHEQCEQQRGESSSQPGFLLRQALGQPYNVSQQRLVLTSAPVGSELAVSLSPREDKTNPVVGRLQHAASQRSNLRGPSTTTPVSAVAARTAAAAEASSRSLVGNPGTLSASVADSEKVEVKGTAAPARTGSQSAGSRLRRTPSPSAQRQTEGYTQRSSNHTVHADPGAHWTPSRKRETVCLSKDTIKRLSTPQQRRGGASTNGALAVSPILRRSHSGVDGNNSGRTVQTCSKWLDEILSSTIVKSAGVRVGSGAEEAAATLNAIPVVDLRREFKPRITGSGGGPSCPRAVSPSLRDSEVRDYTHGFTGSRARPHVPGISFKNMIGARSATGSPPRKRATGASAATVKTVKGISEGLPFQAYSSIHIHDPTRKSPWALAPEREVFKLVPGKATLSRRRRIPVAGNASSEKDASDTQLCESDPVPRTVVEEVHLDEHSRPYLVLRPLPTSEEMEAQRATVERLSKPKPIYRRPDDPA</sequence>
<feature type="compositionally biased region" description="Basic residues" evidence="1">
    <location>
        <begin position="600"/>
        <end position="609"/>
    </location>
</feature>
<feature type="compositionally biased region" description="Basic and acidic residues" evidence="1">
    <location>
        <begin position="492"/>
        <end position="506"/>
    </location>
</feature>
<dbReference type="EMBL" id="JAFJZO010000005">
    <property type="protein sequence ID" value="KAG5511435.1"/>
    <property type="molecule type" value="Genomic_DNA"/>
</dbReference>
<feature type="compositionally biased region" description="Basic residues" evidence="1">
    <location>
        <begin position="668"/>
        <end position="677"/>
    </location>
</feature>
<feature type="compositionally biased region" description="Polar residues" evidence="1">
    <location>
        <begin position="26"/>
        <end position="37"/>
    </location>
</feature>
<comment type="caution">
    <text evidence="2">The sequence shown here is derived from an EMBL/GenBank/DDBJ whole genome shotgun (WGS) entry which is preliminary data.</text>
</comment>
<accession>A0A836LKU2</accession>
<feature type="compositionally biased region" description="Polar residues" evidence="1">
    <location>
        <begin position="984"/>
        <end position="993"/>
    </location>
</feature>
<feature type="compositionally biased region" description="Polar residues" evidence="1">
    <location>
        <begin position="242"/>
        <end position="256"/>
    </location>
</feature>
<feature type="region of interest" description="Disordered" evidence="1">
    <location>
        <begin position="1316"/>
        <end position="1338"/>
    </location>
</feature>
<dbReference type="RefSeq" id="XP_067759647.1">
    <property type="nucleotide sequence ID" value="XM_067903337.1"/>
</dbReference>
<feature type="region of interest" description="Disordered" evidence="1">
    <location>
        <begin position="852"/>
        <end position="873"/>
    </location>
</feature>
<dbReference type="Proteomes" id="UP000674318">
    <property type="component" value="Unassembled WGS sequence"/>
</dbReference>
<evidence type="ECO:0000256" key="1">
    <source>
        <dbReference type="SAM" id="MobiDB-lite"/>
    </source>
</evidence>
<protein>
    <submittedName>
        <fullName evidence="2">Uncharacterized protein</fullName>
    </submittedName>
</protein>
<feature type="region of interest" description="Disordered" evidence="1">
    <location>
        <begin position="231"/>
        <end position="635"/>
    </location>
</feature>
<feature type="compositionally biased region" description="Polar residues" evidence="1">
    <location>
        <begin position="1059"/>
        <end position="1078"/>
    </location>
</feature>
<dbReference type="KEGG" id="phet:94293414"/>